<comment type="caution">
    <text evidence="5">The sequence shown here is derived from an EMBL/GenBank/DDBJ whole genome shotgun (WGS) entry which is preliminary data.</text>
</comment>
<proteinExistence type="inferred from homology"/>
<keyword evidence="3" id="KW-0067">ATP-binding</keyword>
<organism evidence="5 6">
    <name type="scientific">Methylomonas lenta</name>
    <dbReference type="NCBI Taxonomy" id="980561"/>
    <lineage>
        <taxon>Bacteria</taxon>
        <taxon>Pseudomonadati</taxon>
        <taxon>Pseudomonadota</taxon>
        <taxon>Gammaproteobacteria</taxon>
        <taxon>Methylococcales</taxon>
        <taxon>Methylococcaceae</taxon>
        <taxon>Methylomonas</taxon>
    </lineage>
</organism>
<dbReference type="InterPro" id="IPR027417">
    <property type="entry name" value="P-loop_NTPase"/>
</dbReference>
<evidence type="ECO:0000256" key="3">
    <source>
        <dbReference type="ARBA" id="ARBA00022840"/>
    </source>
</evidence>
<dbReference type="Gene3D" id="3.30.450.90">
    <property type="match status" value="1"/>
</dbReference>
<name>A0A177N071_9GAMM</name>
<dbReference type="SMART" id="SM00382">
    <property type="entry name" value="AAA"/>
    <property type="match status" value="1"/>
</dbReference>
<keyword evidence="2" id="KW-0547">Nucleotide-binding</keyword>
<dbReference type="Gene3D" id="3.40.50.300">
    <property type="entry name" value="P-loop containing nucleotide triphosphate hydrolases"/>
    <property type="match status" value="1"/>
</dbReference>
<dbReference type="CDD" id="cd01129">
    <property type="entry name" value="PulE-GspE-like"/>
    <property type="match status" value="1"/>
</dbReference>
<evidence type="ECO:0000259" key="4">
    <source>
        <dbReference type="PROSITE" id="PS00662"/>
    </source>
</evidence>
<evidence type="ECO:0000256" key="2">
    <source>
        <dbReference type="ARBA" id="ARBA00022741"/>
    </source>
</evidence>
<dbReference type="EMBL" id="LUUI01000145">
    <property type="protein sequence ID" value="OAI11044.1"/>
    <property type="molecule type" value="Genomic_DNA"/>
</dbReference>
<dbReference type="AlphaFoldDB" id="A0A177N071"/>
<dbReference type="PROSITE" id="PS00662">
    <property type="entry name" value="T2SP_E"/>
    <property type="match status" value="1"/>
</dbReference>
<dbReference type="Proteomes" id="UP000078476">
    <property type="component" value="Unassembled WGS sequence"/>
</dbReference>
<dbReference type="SUPFAM" id="SSF160246">
    <property type="entry name" value="EspE N-terminal domain-like"/>
    <property type="match status" value="1"/>
</dbReference>
<dbReference type="PANTHER" id="PTHR30258:SF29">
    <property type="entry name" value="MSHA PILUS ASSEMBLY ATPASE MSHE"/>
    <property type="match status" value="1"/>
</dbReference>
<dbReference type="Gene3D" id="3.30.300.160">
    <property type="entry name" value="Type II secretion system, protein E, N-terminal domain"/>
    <property type="match status" value="1"/>
</dbReference>
<dbReference type="FunFam" id="3.30.450.90:FF:000001">
    <property type="entry name" value="Type II secretion system ATPase GspE"/>
    <property type="match status" value="1"/>
</dbReference>
<evidence type="ECO:0000313" key="5">
    <source>
        <dbReference type="EMBL" id="OAI11044.1"/>
    </source>
</evidence>
<dbReference type="Pfam" id="PF00437">
    <property type="entry name" value="T2SSE"/>
    <property type="match status" value="1"/>
</dbReference>
<keyword evidence="6" id="KW-1185">Reference proteome</keyword>
<feature type="domain" description="Bacterial type II secretion system protein E" evidence="4">
    <location>
        <begin position="381"/>
        <end position="395"/>
    </location>
</feature>
<dbReference type="PANTHER" id="PTHR30258">
    <property type="entry name" value="TYPE II SECRETION SYSTEM PROTEIN GSPE-RELATED"/>
    <property type="match status" value="1"/>
</dbReference>
<dbReference type="GO" id="GO:0016887">
    <property type="term" value="F:ATP hydrolysis activity"/>
    <property type="evidence" value="ECO:0007669"/>
    <property type="project" value="TreeGrafter"/>
</dbReference>
<dbReference type="Pfam" id="PF05157">
    <property type="entry name" value="MshEN"/>
    <property type="match status" value="1"/>
</dbReference>
<dbReference type="FunFam" id="3.40.50.300:FF:000398">
    <property type="entry name" value="Type IV pilus assembly ATPase PilB"/>
    <property type="match status" value="1"/>
</dbReference>
<accession>A0A177N071</accession>
<reference evidence="5 6" key="1">
    <citation type="submission" date="2016-03" db="EMBL/GenBank/DDBJ databases">
        <authorList>
            <person name="Ploux O."/>
        </authorList>
    </citation>
    <scope>NUCLEOTIDE SEQUENCE [LARGE SCALE GENOMIC DNA]</scope>
    <source>
        <strain evidence="5 6">R-45370</strain>
    </source>
</reference>
<dbReference type="RefSeq" id="WP_066986260.1">
    <property type="nucleotide sequence ID" value="NZ_LUUI01000145.1"/>
</dbReference>
<dbReference type="InterPro" id="IPR003593">
    <property type="entry name" value="AAA+_ATPase"/>
</dbReference>
<dbReference type="STRING" id="980561.A1359_15210"/>
<dbReference type="GO" id="GO:0005886">
    <property type="term" value="C:plasma membrane"/>
    <property type="evidence" value="ECO:0007669"/>
    <property type="project" value="TreeGrafter"/>
</dbReference>
<dbReference type="InterPro" id="IPR007831">
    <property type="entry name" value="T2SS_GspE_N"/>
</dbReference>
<dbReference type="GO" id="GO:0005524">
    <property type="term" value="F:ATP binding"/>
    <property type="evidence" value="ECO:0007669"/>
    <property type="project" value="UniProtKB-KW"/>
</dbReference>
<evidence type="ECO:0000256" key="1">
    <source>
        <dbReference type="ARBA" id="ARBA00006611"/>
    </source>
</evidence>
<gene>
    <name evidence="5" type="ORF">A1359_15210</name>
</gene>
<protein>
    <submittedName>
        <fullName evidence="5">MSHA biogenesis protein MshE</fullName>
    </submittedName>
</protein>
<dbReference type="InterPro" id="IPR001482">
    <property type="entry name" value="T2SS/T4SS_dom"/>
</dbReference>
<dbReference type="SUPFAM" id="SSF52540">
    <property type="entry name" value="P-loop containing nucleoside triphosphate hydrolases"/>
    <property type="match status" value="1"/>
</dbReference>
<sequence length="564" mass="63027">MEPQKRIRIGDLLVQHRIITHEQLMTALAEQKKTGRKLGRTLIDLNYINETDLLNFLSRQLQIPFLDIAQYKRKPEICRELPENLARRFRVMLLESSDNDVLLAMADPTDLMSLDEISRALKKRIRQAVVREADLLNAIDQAYRRTEEISNLADQLSDELSEHNFDFTSLLASSEVNDAPVVKLLQSIFEDAVQANASDIHIEPDEKVLRIRLRVDGVLNEQVLDNINIAPALVVRLKLMSGLNISEKRLPQDGRFSIRVKNKALDIRLSTLPIKNGESLVMRLLDQSQGLMDLNHLGMPAELLQHFKTHILNPHGLILVTGPTGSGKTTTLYAALSAVNEPHTKIITAEDPVEYTLPRVNQVQVNEKVGLTFAGVLRSALRQDPDVILVGEIRDRETADIAVRAAITGHLVFSTLHTNGSVETATRLLDMGIEGYILASALKVIIAQRLVRKICDRCTDTTQLDEGQLIWLEKTFNLKAASLAFKQGMGCQYCNHTGYKGRIGVYELLEMRHETLDALRRSDTAVFTAAAYATPGFKSFAEQALALVKQGVTTLDELIRISGA</sequence>
<dbReference type="OrthoDB" id="9804785at2"/>
<evidence type="ECO:0000313" key="6">
    <source>
        <dbReference type="Proteomes" id="UP000078476"/>
    </source>
</evidence>
<dbReference type="InterPro" id="IPR037257">
    <property type="entry name" value="T2SS_E_N_sf"/>
</dbReference>
<comment type="similarity">
    <text evidence="1">Belongs to the GSP E family.</text>
</comment>